<dbReference type="RefSeq" id="WP_140843651.1">
    <property type="nucleotide sequence ID" value="NZ_RCZI01000004.1"/>
</dbReference>
<dbReference type="OrthoDB" id="7062869at2"/>
<dbReference type="EMBL" id="RCZI01000004">
    <property type="protein sequence ID" value="TPG26055.1"/>
    <property type="molecule type" value="Genomic_DNA"/>
</dbReference>
<organism evidence="3 4">
    <name type="scientific">Variovorax guangxiensis</name>
    <dbReference type="NCBI Taxonomy" id="1775474"/>
    <lineage>
        <taxon>Bacteria</taxon>
        <taxon>Pseudomonadati</taxon>
        <taxon>Pseudomonadota</taxon>
        <taxon>Betaproteobacteria</taxon>
        <taxon>Burkholderiales</taxon>
        <taxon>Comamonadaceae</taxon>
        <taxon>Variovorax</taxon>
    </lineage>
</organism>
<name>A0A502DKU3_9BURK</name>
<keyword evidence="3" id="KW-0223">Dioxygenase</keyword>
<dbReference type="Pfam" id="PF00866">
    <property type="entry name" value="Ring_hydroxyl_B"/>
    <property type="match status" value="1"/>
</dbReference>
<dbReference type="Proteomes" id="UP000319212">
    <property type="component" value="Unassembled WGS sequence"/>
</dbReference>
<reference evidence="3 4" key="1">
    <citation type="journal article" date="2019" name="Environ. Microbiol.">
        <title>Species interactions and distinct microbial communities in high Arctic permafrost affected cryosols are associated with the CH4 and CO2 gas fluxes.</title>
        <authorList>
            <person name="Altshuler I."/>
            <person name="Hamel J."/>
            <person name="Turney S."/>
            <person name="Magnuson E."/>
            <person name="Levesque R."/>
            <person name="Greer C."/>
            <person name="Whyte L.G."/>
        </authorList>
    </citation>
    <scope>NUCLEOTIDE SEQUENCE [LARGE SCALE GENOMIC DNA]</scope>
    <source>
        <strain evidence="3 4">S06.C</strain>
    </source>
</reference>
<dbReference type="InterPro" id="IPR032710">
    <property type="entry name" value="NTF2-like_dom_sf"/>
</dbReference>
<dbReference type="GO" id="GO:0051213">
    <property type="term" value="F:dioxygenase activity"/>
    <property type="evidence" value="ECO:0007669"/>
    <property type="project" value="UniProtKB-KW"/>
</dbReference>
<dbReference type="PANTHER" id="PTHR41534">
    <property type="entry name" value="BLR3401 PROTEIN"/>
    <property type="match status" value="1"/>
</dbReference>
<dbReference type="AlphaFoldDB" id="A0A502DKU3"/>
<evidence type="ECO:0000313" key="4">
    <source>
        <dbReference type="Proteomes" id="UP000319212"/>
    </source>
</evidence>
<dbReference type="PANTHER" id="PTHR41534:SF2">
    <property type="entry name" value="3-PHENYLPROPIONATE_CINNAMIC ACID DIOXYGENASE SUBUNIT BETA"/>
    <property type="match status" value="1"/>
</dbReference>
<dbReference type="GO" id="GO:0019380">
    <property type="term" value="P:3-phenylpropionate catabolic process"/>
    <property type="evidence" value="ECO:0007669"/>
    <property type="project" value="TreeGrafter"/>
</dbReference>
<dbReference type="CDD" id="cd00667">
    <property type="entry name" value="ring_hydroxylating_dioxygenases_beta"/>
    <property type="match status" value="1"/>
</dbReference>
<accession>A0A502DKU3</accession>
<comment type="similarity">
    <text evidence="1">Belongs to the bacterial ring-hydroxylating dioxygenase beta subunit family.</text>
</comment>
<proteinExistence type="inferred from homology"/>
<evidence type="ECO:0000256" key="1">
    <source>
        <dbReference type="ARBA" id="ARBA00009570"/>
    </source>
</evidence>
<evidence type="ECO:0000256" key="2">
    <source>
        <dbReference type="ARBA" id="ARBA00023002"/>
    </source>
</evidence>
<dbReference type="SUPFAM" id="SSF54427">
    <property type="entry name" value="NTF2-like"/>
    <property type="match status" value="1"/>
</dbReference>
<gene>
    <name evidence="3" type="ORF">EAH82_16855</name>
</gene>
<protein>
    <submittedName>
        <fullName evidence="3">Aromatic-ring-hydroxylating dioxygenase subunit beta</fullName>
    </submittedName>
</protein>
<dbReference type="Gene3D" id="3.10.450.50">
    <property type="match status" value="1"/>
</dbReference>
<keyword evidence="2" id="KW-0560">Oxidoreductase</keyword>
<evidence type="ECO:0000313" key="3">
    <source>
        <dbReference type="EMBL" id="TPG26055.1"/>
    </source>
</evidence>
<comment type="caution">
    <text evidence="3">The sequence shown here is derived from an EMBL/GenBank/DDBJ whole genome shotgun (WGS) entry which is preliminary data.</text>
</comment>
<sequence>MNRAQIEDFLYAEAELLDTWQLDAWLALFTADATYYVPSSGMGANASPDEHLFYIADDRMRLNERVARLAKKTAYAEWPRSSTRHLVNNVRIVGEDDAGIEVRAAFVVHRFKDGNCSTYIGGATYRLVHHGDSFQIRSKLCALDSEVLRPQGRISILL</sequence>
<dbReference type="InterPro" id="IPR000391">
    <property type="entry name" value="Rng_hydr_dOase-bsu"/>
</dbReference>